<dbReference type="Gene3D" id="3.40.630.30">
    <property type="match status" value="1"/>
</dbReference>
<evidence type="ECO:0000313" key="2">
    <source>
        <dbReference type="EMBL" id="SSA33450.1"/>
    </source>
</evidence>
<dbReference type="InterPro" id="IPR016181">
    <property type="entry name" value="Acyl_CoA_acyltransferase"/>
</dbReference>
<keyword evidence="2" id="KW-0808">Transferase</keyword>
<protein>
    <submittedName>
        <fullName evidence="2">Acetyltransferase (GNAT) domain-containing protein</fullName>
    </submittedName>
</protein>
<evidence type="ECO:0000313" key="3">
    <source>
        <dbReference type="Proteomes" id="UP000250028"/>
    </source>
</evidence>
<dbReference type="AlphaFoldDB" id="A0A2Y8ZMD6"/>
<evidence type="ECO:0000259" key="1">
    <source>
        <dbReference type="PROSITE" id="PS51186"/>
    </source>
</evidence>
<gene>
    <name evidence="2" type="ORF">SAMN04489750_0732</name>
</gene>
<dbReference type="Proteomes" id="UP000250028">
    <property type="component" value="Unassembled WGS sequence"/>
</dbReference>
<name>A0A2Y8ZMD6_9MICO</name>
<accession>A0A2Y8ZMD6</accession>
<dbReference type="SUPFAM" id="SSF55729">
    <property type="entry name" value="Acyl-CoA N-acyltransferases (Nat)"/>
    <property type="match status" value="1"/>
</dbReference>
<dbReference type="GO" id="GO:0016747">
    <property type="term" value="F:acyltransferase activity, transferring groups other than amino-acyl groups"/>
    <property type="evidence" value="ECO:0007669"/>
    <property type="project" value="InterPro"/>
</dbReference>
<dbReference type="PROSITE" id="PS51186">
    <property type="entry name" value="GNAT"/>
    <property type="match status" value="1"/>
</dbReference>
<dbReference type="Pfam" id="PF00583">
    <property type="entry name" value="Acetyltransf_1"/>
    <property type="match status" value="1"/>
</dbReference>
<dbReference type="RefSeq" id="WP_109684151.1">
    <property type="nucleotide sequence ID" value="NZ_QGDN01000001.1"/>
</dbReference>
<proteinExistence type="predicted"/>
<dbReference type="EMBL" id="UESZ01000001">
    <property type="protein sequence ID" value="SSA33450.1"/>
    <property type="molecule type" value="Genomic_DNA"/>
</dbReference>
<reference evidence="3" key="1">
    <citation type="submission" date="2016-10" db="EMBL/GenBank/DDBJ databases">
        <authorList>
            <person name="Varghese N."/>
            <person name="Submissions S."/>
        </authorList>
    </citation>
    <scope>NUCLEOTIDE SEQUENCE [LARGE SCALE GENOMIC DNA]</scope>
    <source>
        <strain evidence="3">DSM 22951</strain>
    </source>
</reference>
<dbReference type="InterPro" id="IPR000182">
    <property type="entry name" value="GNAT_dom"/>
</dbReference>
<sequence>MADASVRLAGSQDADAIGAAQADLFRSAYGEVLAPEVLAAMTPEAFADGWRASLVSPPSNEHFLLLASDEQAQVVGLAAVVPSSEHGVAELSLFGVRPASREQGHGSRLLNAVADLLKEGHATAVQVWIPATDEQLRAFLTAAGLAPDGAWRDREVDADGRTMREVRLTATLGD</sequence>
<keyword evidence="3" id="KW-1185">Reference proteome</keyword>
<dbReference type="OrthoDB" id="5243635at2"/>
<dbReference type="CDD" id="cd04301">
    <property type="entry name" value="NAT_SF"/>
    <property type="match status" value="1"/>
</dbReference>
<organism evidence="2 3">
    <name type="scientific">Branchiibius hedensis</name>
    <dbReference type="NCBI Taxonomy" id="672460"/>
    <lineage>
        <taxon>Bacteria</taxon>
        <taxon>Bacillati</taxon>
        <taxon>Actinomycetota</taxon>
        <taxon>Actinomycetes</taxon>
        <taxon>Micrococcales</taxon>
        <taxon>Dermacoccaceae</taxon>
        <taxon>Branchiibius</taxon>
    </lineage>
</organism>
<feature type="domain" description="N-acetyltransferase" evidence="1">
    <location>
        <begin position="23"/>
        <end position="173"/>
    </location>
</feature>